<feature type="compositionally biased region" description="Basic and acidic residues" evidence="2">
    <location>
        <begin position="344"/>
        <end position="355"/>
    </location>
</feature>
<dbReference type="GO" id="GO:0032797">
    <property type="term" value="C:SMN complex"/>
    <property type="evidence" value="ECO:0007669"/>
    <property type="project" value="TreeGrafter"/>
</dbReference>
<name>A0AAE0ITB7_9PEZI</name>
<protein>
    <submittedName>
        <fullName evidence="3">Uncharacterized protein</fullName>
    </submittedName>
</protein>
<feature type="region of interest" description="Disordered" evidence="2">
    <location>
        <begin position="432"/>
        <end position="453"/>
    </location>
</feature>
<evidence type="ECO:0000256" key="2">
    <source>
        <dbReference type="SAM" id="MobiDB-lite"/>
    </source>
</evidence>
<feature type="compositionally biased region" description="Polar residues" evidence="2">
    <location>
        <begin position="36"/>
        <end position="46"/>
    </location>
</feature>
<dbReference type="GO" id="GO:0000387">
    <property type="term" value="P:spliceosomal snRNP assembly"/>
    <property type="evidence" value="ECO:0007669"/>
    <property type="project" value="InterPro"/>
</dbReference>
<dbReference type="EMBL" id="JAUEDM010000001">
    <property type="protein sequence ID" value="KAK3330582.1"/>
    <property type="molecule type" value="Genomic_DNA"/>
</dbReference>
<dbReference type="Pfam" id="PF04938">
    <property type="entry name" value="SIP1"/>
    <property type="match status" value="1"/>
</dbReference>
<feature type="region of interest" description="Disordered" evidence="2">
    <location>
        <begin position="337"/>
        <end position="413"/>
    </location>
</feature>
<dbReference type="PANTHER" id="PTHR12794">
    <property type="entry name" value="GEMIN2"/>
    <property type="match status" value="1"/>
</dbReference>
<evidence type="ECO:0000256" key="1">
    <source>
        <dbReference type="ARBA" id="ARBA00025758"/>
    </source>
</evidence>
<dbReference type="Gene3D" id="1.20.58.1070">
    <property type="match status" value="1"/>
</dbReference>
<organism evidence="3 4">
    <name type="scientific">Apodospora peruviana</name>
    <dbReference type="NCBI Taxonomy" id="516989"/>
    <lineage>
        <taxon>Eukaryota</taxon>
        <taxon>Fungi</taxon>
        <taxon>Dikarya</taxon>
        <taxon>Ascomycota</taxon>
        <taxon>Pezizomycotina</taxon>
        <taxon>Sordariomycetes</taxon>
        <taxon>Sordariomycetidae</taxon>
        <taxon>Sordariales</taxon>
        <taxon>Lasiosphaeriaceae</taxon>
        <taxon>Apodospora</taxon>
    </lineage>
</organism>
<comment type="caution">
    <text evidence="3">The sequence shown here is derived from an EMBL/GenBank/DDBJ whole genome shotgun (WGS) entry which is preliminary data.</text>
</comment>
<evidence type="ECO:0000313" key="3">
    <source>
        <dbReference type="EMBL" id="KAK3330582.1"/>
    </source>
</evidence>
<gene>
    <name evidence="3" type="ORF">B0H66DRAFT_68469</name>
</gene>
<keyword evidence="4" id="KW-1185">Reference proteome</keyword>
<dbReference type="Proteomes" id="UP001283341">
    <property type="component" value="Unassembled WGS sequence"/>
</dbReference>
<dbReference type="GO" id="GO:0005634">
    <property type="term" value="C:nucleus"/>
    <property type="evidence" value="ECO:0007669"/>
    <property type="project" value="TreeGrafter"/>
</dbReference>
<accession>A0AAE0ITB7</accession>
<feature type="region of interest" description="Disordered" evidence="2">
    <location>
        <begin position="1"/>
        <end position="53"/>
    </location>
</feature>
<reference evidence="3" key="2">
    <citation type="submission" date="2023-06" db="EMBL/GenBank/DDBJ databases">
        <authorList>
            <consortium name="Lawrence Berkeley National Laboratory"/>
            <person name="Haridas S."/>
            <person name="Hensen N."/>
            <person name="Bonometti L."/>
            <person name="Westerberg I."/>
            <person name="Brannstrom I.O."/>
            <person name="Guillou S."/>
            <person name="Cros-Aarteil S."/>
            <person name="Calhoun S."/>
            <person name="Kuo A."/>
            <person name="Mondo S."/>
            <person name="Pangilinan J."/>
            <person name="Riley R."/>
            <person name="Labutti K."/>
            <person name="Andreopoulos B."/>
            <person name="Lipzen A."/>
            <person name="Chen C."/>
            <person name="Yanf M."/>
            <person name="Daum C."/>
            <person name="Ng V."/>
            <person name="Clum A."/>
            <person name="Steindorff A."/>
            <person name="Ohm R."/>
            <person name="Martin F."/>
            <person name="Silar P."/>
            <person name="Natvig D."/>
            <person name="Lalanne C."/>
            <person name="Gautier V."/>
            <person name="Ament-Velasquez S.L."/>
            <person name="Kruys A."/>
            <person name="Hutchinson M.I."/>
            <person name="Powell A.J."/>
            <person name="Barry K."/>
            <person name="Miller A.N."/>
            <person name="Grigoriev I.V."/>
            <person name="Debuchy R."/>
            <person name="Gladieux P."/>
            <person name="Thoren M.H."/>
            <person name="Johannesson H."/>
        </authorList>
    </citation>
    <scope>NUCLEOTIDE SEQUENCE</scope>
    <source>
        <strain evidence="3">CBS 118394</strain>
    </source>
</reference>
<comment type="similarity">
    <text evidence="1">Belongs to the gemin-2 family.</text>
</comment>
<dbReference type="InterPro" id="IPR035426">
    <property type="entry name" value="Gemin2/Brr1"/>
</dbReference>
<sequence>MGSKRDYTALLGEDGGDEESPSEQPSGKRRRENKNTEPQTDVTYGQRSAFPVSPVELSDDDLEWEDVGDALSYLKSVRQEAGDIPHLLTAPKAGPQLPLHLAAAADSIDRSIYESGIGDSRGYYKDGAYIAAPDVEPSVSSGSYDSSDAGYLIEEQIREDFYDSFASQFLALRAIVHREPPLELVAALPEDHGTHVGQFGPRSSASAIWTQRMRSTDPLPVQIAAMDRHSVLRLLRLVIRANLFKCGFELTERTSRWLWALLARLPDKGEMDHLEISWIRDLCKEAQAILLKAAKVMRKKEREDIAALDKVNDARSYDVEANNAEIYSVETDSVEINGVQANGNRDKEDTSRDVDMTEEGGVPEQSPVLDKLTDPSGNPQPATGIRGETENDGEMDMDLEDGEVSDDSPTPKDTEADIAAAKARLLAQLEHNTTNDVESHPNQQRPQQPIDDDDKTRFLLNANATLTMILTVAGEFFGQRDLMLKYRNPFPTPEFLQAFEVVLACK</sequence>
<evidence type="ECO:0000313" key="4">
    <source>
        <dbReference type="Proteomes" id="UP001283341"/>
    </source>
</evidence>
<reference evidence="3" key="1">
    <citation type="journal article" date="2023" name="Mol. Phylogenet. Evol.">
        <title>Genome-scale phylogeny and comparative genomics of the fungal order Sordariales.</title>
        <authorList>
            <person name="Hensen N."/>
            <person name="Bonometti L."/>
            <person name="Westerberg I."/>
            <person name="Brannstrom I.O."/>
            <person name="Guillou S."/>
            <person name="Cros-Aarteil S."/>
            <person name="Calhoun S."/>
            <person name="Haridas S."/>
            <person name="Kuo A."/>
            <person name="Mondo S."/>
            <person name="Pangilinan J."/>
            <person name="Riley R."/>
            <person name="LaButti K."/>
            <person name="Andreopoulos B."/>
            <person name="Lipzen A."/>
            <person name="Chen C."/>
            <person name="Yan M."/>
            <person name="Daum C."/>
            <person name="Ng V."/>
            <person name="Clum A."/>
            <person name="Steindorff A."/>
            <person name="Ohm R.A."/>
            <person name="Martin F."/>
            <person name="Silar P."/>
            <person name="Natvig D.O."/>
            <person name="Lalanne C."/>
            <person name="Gautier V."/>
            <person name="Ament-Velasquez S.L."/>
            <person name="Kruys A."/>
            <person name="Hutchinson M.I."/>
            <person name="Powell A.J."/>
            <person name="Barry K."/>
            <person name="Miller A.N."/>
            <person name="Grigoriev I.V."/>
            <person name="Debuchy R."/>
            <person name="Gladieux P."/>
            <person name="Hiltunen Thoren M."/>
            <person name="Johannesson H."/>
        </authorList>
    </citation>
    <scope>NUCLEOTIDE SEQUENCE</scope>
    <source>
        <strain evidence="3">CBS 118394</strain>
    </source>
</reference>
<proteinExistence type="inferred from homology"/>
<dbReference type="AlphaFoldDB" id="A0AAE0ITB7"/>
<feature type="compositionally biased region" description="Acidic residues" evidence="2">
    <location>
        <begin position="390"/>
        <end position="406"/>
    </location>
</feature>
<dbReference type="PANTHER" id="PTHR12794:SF0">
    <property type="entry name" value="GEM-ASSOCIATED PROTEIN 2"/>
    <property type="match status" value="1"/>
</dbReference>